<dbReference type="PANTHER" id="PTHR11614">
    <property type="entry name" value="PHOSPHOLIPASE-RELATED"/>
    <property type="match status" value="1"/>
</dbReference>
<evidence type="ECO:0000313" key="3">
    <source>
        <dbReference type="Proteomes" id="UP000005384"/>
    </source>
</evidence>
<reference evidence="2 3" key="1">
    <citation type="submission" date="2011-08" db="EMBL/GenBank/DDBJ databases">
        <title>The Genome Sequence of Clostridium hathewayi WAL-18680.</title>
        <authorList>
            <consortium name="The Broad Institute Genome Sequencing Platform"/>
            <person name="Earl A."/>
            <person name="Ward D."/>
            <person name="Feldgarden M."/>
            <person name="Gevers D."/>
            <person name="Finegold S.M."/>
            <person name="Summanen P.H."/>
            <person name="Molitoris D.R."/>
            <person name="Song M."/>
            <person name="Daigneault M."/>
            <person name="Allen-Vercoe E."/>
            <person name="Young S.K."/>
            <person name="Zeng Q."/>
            <person name="Gargeya S."/>
            <person name="Fitzgerald M."/>
            <person name="Haas B."/>
            <person name="Abouelleil A."/>
            <person name="Alvarado L."/>
            <person name="Arachchi H.M."/>
            <person name="Berlin A."/>
            <person name="Brown A."/>
            <person name="Chapman S.B."/>
            <person name="Chen Z."/>
            <person name="Dunbar C."/>
            <person name="Freedman E."/>
            <person name="Gearin G."/>
            <person name="Gellesch M."/>
            <person name="Goldberg J."/>
            <person name="Griggs A."/>
            <person name="Gujja S."/>
            <person name="Heiman D."/>
            <person name="Howarth C."/>
            <person name="Larson L."/>
            <person name="Lui A."/>
            <person name="MacDonald P.J.P."/>
            <person name="Montmayeur A."/>
            <person name="Murphy C."/>
            <person name="Neiman D."/>
            <person name="Pearson M."/>
            <person name="Priest M."/>
            <person name="Roberts A."/>
            <person name="Saif S."/>
            <person name="Shea T."/>
            <person name="Shenoy N."/>
            <person name="Sisk P."/>
            <person name="Stolte C."/>
            <person name="Sykes S."/>
            <person name="Wortman J."/>
            <person name="Nusbaum C."/>
            <person name="Birren B."/>
        </authorList>
    </citation>
    <scope>NUCLEOTIDE SEQUENCE [LARGE SCALE GENOMIC DNA]</scope>
    <source>
        <strain evidence="2 3">WAL-18680</strain>
    </source>
</reference>
<dbReference type="EMBL" id="ADLN01000001">
    <property type="protein sequence ID" value="EHI61859.1"/>
    <property type="molecule type" value="Genomic_DNA"/>
</dbReference>
<accession>G5I9X0</accession>
<dbReference type="Gene3D" id="3.40.50.1820">
    <property type="entry name" value="alpha/beta hydrolase"/>
    <property type="match status" value="1"/>
</dbReference>
<dbReference type="PATRIC" id="fig|742737.3.peg.305"/>
<protein>
    <recommendedName>
        <fullName evidence="1">Serine aminopeptidase S33 domain-containing protein</fullName>
    </recommendedName>
</protein>
<dbReference type="InterPro" id="IPR029058">
    <property type="entry name" value="AB_hydrolase_fold"/>
</dbReference>
<comment type="caution">
    <text evidence="2">The sequence shown here is derived from an EMBL/GenBank/DDBJ whole genome shotgun (WGS) entry which is preliminary data.</text>
</comment>
<dbReference type="InterPro" id="IPR022742">
    <property type="entry name" value="Hydrolase_4"/>
</dbReference>
<dbReference type="HOGENOM" id="CLU_076356_0_0_9"/>
<keyword evidence="3" id="KW-1185">Reference proteome</keyword>
<dbReference type="Proteomes" id="UP000005384">
    <property type="component" value="Unassembled WGS sequence"/>
</dbReference>
<dbReference type="SUPFAM" id="SSF53474">
    <property type="entry name" value="alpha/beta-Hydrolases"/>
    <property type="match status" value="1"/>
</dbReference>
<evidence type="ECO:0000259" key="1">
    <source>
        <dbReference type="Pfam" id="PF12146"/>
    </source>
</evidence>
<dbReference type="RefSeq" id="WP_006778292.1">
    <property type="nucleotide sequence ID" value="NZ_CP040506.1"/>
</dbReference>
<feature type="domain" description="Serine aminopeptidase S33" evidence="1">
    <location>
        <begin position="49"/>
        <end position="289"/>
    </location>
</feature>
<dbReference type="OrthoDB" id="1376138at2"/>
<gene>
    <name evidence="2" type="ORF">HMPREF9473_00310</name>
</gene>
<name>G5I9X0_9FIRM</name>
<sequence>MNYSDQNNWKKIMSFLPPEFHFTEQYTPTEEHWDWKGNLVHLDTFRNADAKAKIILLHGVGTNGRQISTIIGGPLAKDGYEVIAIDMPLYGVTEVNKKMVISYEDWVQLGNDYVNHEWSRDNRPIFLYGLSAGGMETYHIACKNRNIKGIIGMTFLDQKNQQVRNETTNNAFWAHLGTPLAGLATRLGFGRMRMKMSTCSKMSALCNHQDCLNELLADKTSAGNAVPMKFIHSYMEYTPETSPEDFDFCPILLTQPEKDRWTPLHLSKPFLDRIKKVPVTITILENGGHYPVEPPALDQLHRHITTFIAENM</sequence>
<evidence type="ECO:0000313" key="2">
    <source>
        <dbReference type="EMBL" id="EHI61859.1"/>
    </source>
</evidence>
<dbReference type="AlphaFoldDB" id="G5I9X0"/>
<dbReference type="InterPro" id="IPR051044">
    <property type="entry name" value="MAG_DAG_Lipase"/>
</dbReference>
<organism evidence="2 3">
    <name type="scientific">Hungatella hathewayi WAL-18680</name>
    <dbReference type="NCBI Taxonomy" id="742737"/>
    <lineage>
        <taxon>Bacteria</taxon>
        <taxon>Bacillati</taxon>
        <taxon>Bacillota</taxon>
        <taxon>Clostridia</taxon>
        <taxon>Lachnospirales</taxon>
        <taxon>Lachnospiraceae</taxon>
        <taxon>Hungatella</taxon>
    </lineage>
</organism>
<dbReference type="Pfam" id="PF12146">
    <property type="entry name" value="Hydrolase_4"/>
    <property type="match status" value="1"/>
</dbReference>
<proteinExistence type="predicted"/>